<dbReference type="InterPro" id="IPR036264">
    <property type="entry name" value="Bact_exopeptidase_dim_dom"/>
</dbReference>
<organism evidence="4 5">
    <name type="scientific">Amycolatopsis saalfeldensis</name>
    <dbReference type="NCBI Taxonomy" id="394193"/>
    <lineage>
        <taxon>Bacteria</taxon>
        <taxon>Bacillati</taxon>
        <taxon>Actinomycetota</taxon>
        <taxon>Actinomycetes</taxon>
        <taxon>Pseudonocardiales</taxon>
        <taxon>Pseudonocardiaceae</taxon>
        <taxon>Amycolatopsis</taxon>
    </lineage>
</organism>
<feature type="domain" description="Peptidase M20 dimerisation" evidence="3">
    <location>
        <begin position="215"/>
        <end position="308"/>
    </location>
</feature>
<reference evidence="4 5" key="1">
    <citation type="submission" date="2016-10" db="EMBL/GenBank/DDBJ databases">
        <authorList>
            <person name="de Groot N.N."/>
        </authorList>
    </citation>
    <scope>NUCLEOTIDE SEQUENCE [LARGE SCALE GENOMIC DNA]</scope>
    <source>
        <strain evidence="4 5">DSM 44993</strain>
    </source>
</reference>
<dbReference type="AlphaFoldDB" id="A0A1H8YLF8"/>
<feature type="binding site" evidence="2">
    <location>
        <position position="128"/>
    </location>
    <ligand>
        <name>Mn(2+)</name>
        <dbReference type="ChEBI" id="CHEBI:29035"/>
        <label>2</label>
    </ligand>
</feature>
<feature type="binding site" evidence="2">
    <location>
        <position position="164"/>
    </location>
    <ligand>
        <name>Mn(2+)</name>
        <dbReference type="ChEBI" id="CHEBI:29035"/>
        <label>2</label>
    </ligand>
</feature>
<dbReference type="PANTHER" id="PTHR11014:SF63">
    <property type="entry name" value="METALLOPEPTIDASE, PUTATIVE (AFU_ORTHOLOGUE AFUA_6G09600)-RELATED"/>
    <property type="match status" value="1"/>
</dbReference>
<name>A0A1H8YLF8_9PSEU</name>
<evidence type="ECO:0000313" key="5">
    <source>
        <dbReference type="Proteomes" id="UP000198582"/>
    </source>
</evidence>
<dbReference type="InterPro" id="IPR017439">
    <property type="entry name" value="Amidohydrolase"/>
</dbReference>
<keyword evidence="2" id="KW-0479">Metal-binding</keyword>
<dbReference type="Pfam" id="PF07687">
    <property type="entry name" value="M20_dimer"/>
    <property type="match status" value="1"/>
</dbReference>
<gene>
    <name evidence="4" type="ORF">SAMN04489732_123139</name>
</gene>
<keyword evidence="5" id="KW-1185">Reference proteome</keyword>
<dbReference type="CDD" id="cd03886">
    <property type="entry name" value="M20_Acy1"/>
    <property type="match status" value="1"/>
</dbReference>
<evidence type="ECO:0000313" key="4">
    <source>
        <dbReference type="EMBL" id="SEP53010.1"/>
    </source>
</evidence>
<dbReference type="Proteomes" id="UP000198582">
    <property type="component" value="Unassembled WGS sequence"/>
</dbReference>
<dbReference type="SUPFAM" id="SSF55031">
    <property type="entry name" value="Bacterial exopeptidase dimerisation domain"/>
    <property type="match status" value="1"/>
</dbReference>
<keyword evidence="1 4" id="KW-0378">Hydrolase</keyword>
<dbReference type="SUPFAM" id="SSF53187">
    <property type="entry name" value="Zn-dependent exopeptidases"/>
    <property type="match status" value="1"/>
</dbReference>
<dbReference type="FunFam" id="3.30.70.360:FF:000001">
    <property type="entry name" value="N-acetyldiaminopimelate deacetylase"/>
    <property type="match status" value="1"/>
</dbReference>
<dbReference type="GO" id="GO:0050118">
    <property type="term" value="F:N-acetyldiaminopimelate deacetylase activity"/>
    <property type="evidence" value="ECO:0007669"/>
    <property type="project" value="UniProtKB-ARBA"/>
</dbReference>
<evidence type="ECO:0000256" key="2">
    <source>
        <dbReference type="PIRSR" id="PIRSR005962-1"/>
    </source>
</evidence>
<protein>
    <submittedName>
        <fullName evidence="4">Hippurate hydrolase</fullName>
    </submittedName>
</protein>
<dbReference type="PANTHER" id="PTHR11014">
    <property type="entry name" value="PEPTIDASE M20 FAMILY MEMBER"/>
    <property type="match status" value="1"/>
</dbReference>
<feature type="binding site" evidence="2">
    <location>
        <position position="130"/>
    </location>
    <ligand>
        <name>Mn(2+)</name>
        <dbReference type="ChEBI" id="CHEBI:29035"/>
        <label>2</label>
    </ligand>
</feature>
<dbReference type="InterPro" id="IPR011650">
    <property type="entry name" value="Peptidase_M20_dimer"/>
</dbReference>
<dbReference type="NCBIfam" id="TIGR01891">
    <property type="entry name" value="amidohydrolases"/>
    <property type="match status" value="1"/>
</dbReference>
<feature type="binding site" evidence="2">
    <location>
        <position position="394"/>
    </location>
    <ligand>
        <name>Mn(2+)</name>
        <dbReference type="ChEBI" id="CHEBI:29035"/>
        <label>2</label>
    </ligand>
</feature>
<dbReference type="GO" id="GO:0019877">
    <property type="term" value="P:diaminopimelate biosynthetic process"/>
    <property type="evidence" value="ECO:0007669"/>
    <property type="project" value="UniProtKB-ARBA"/>
</dbReference>
<keyword evidence="2" id="KW-0464">Manganese</keyword>
<comment type="cofactor">
    <cofactor evidence="2">
        <name>Mn(2+)</name>
        <dbReference type="ChEBI" id="CHEBI:29035"/>
    </cofactor>
    <text evidence="2">The Mn(2+) ion enhances activity.</text>
</comment>
<dbReference type="GO" id="GO:0046872">
    <property type="term" value="F:metal ion binding"/>
    <property type="evidence" value="ECO:0007669"/>
    <property type="project" value="UniProtKB-KW"/>
</dbReference>
<dbReference type="Pfam" id="PF01546">
    <property type="entry name" value="Peptidase_M20"/>
    <property type="match status" value="1"/>
</dbReference>
<dbReference type="EMBL" id="FOEF01000023">
    <property type="protein sequence ID" value="SEP53010.1"/>
    <property type="molecule type" value="Genomic_DNA"/>
</dbReference>
<proteinExistence type="predicted"/>
<dbReference type="STRING" id="394193.SAMN04489732_123139"/>
<dbReference type="PIRSF" id="PIRSF005962">
    <property type="entry name" value="Pept_M20D_amidohydro"/>
    <property type="match status" value="1"/>
</dbReference>
<sequence>MHPKGRGCQYRIMTGPTDLPTLPGTPFAGLLAEARALQDRTVDLRRALHRRPEQGLQLPRTQQAIRATLADLPIEFTEGRSTTSLSGVLRGARPGPAVLLRGDMDALPLHEDTGLEFASEVDDSMHACGHDTHVAMLASAARLLAGRVDELAGSVVFMFQPGEEGDHGARHMIHEGVLDAAGPRVSRAFALHSMATMPSGVLRVRGGTIMASADTFRIEVTGRGGHGSMPHEAIDPVPAAAAMVGALQTMVTRRIPVFDPAVISVTRIEAGTTTNIIPETAVLQGTIRALSESTRALIREELPKVCTSIGEAHGCRVLADVDPGYPVTVNDDAVAAQVLALAADVLGPANAEEILVPSMAAEDFSYVLQRVPGAFAFLGACPPGVDPETAPNNHSNRVVFDENAMPSGVAMHTAFALAALRD</sequence>
<dbReference type="Gene3D" id="3.30.70.360">
    <property type="match status" value="1"/>
</dbReference>
<feature type="binding site" evidence="2">
    <location>
        <position position="192"/>
    </location>
    <ligand>
        <name>Mn(2+)</name>
        <dbReference type="ChEBI" id="CHEBI:29035"/>
        <label>2</label>
    </ligand>
</feature>
<dbReference type="Gene3D" id="3.40.630.10">
    <property type="entry name" value="Zn peptidases"/>
    <property type="match status" value="1"/>
</dbReference>
<evidence type="ECO:0000256" key="1">
    <source>
        <dbReference type="ARBA" id="ARBA00022801"/>
    </source>
</evidence>
<dbReference type="InterPro" id="IPR002933">
    <property type="entry name" value="Peptidase_M20"/>
</dbReference>
<evidence type="ECO:0000259" key="3">
    <source>
        <dbReference type="Pfam" id="PF07687"/>
    </source>
</evidence>
<accession>A0A1H8YLF8</accession>